<dbReference type="Proteomes" id="UP000184280">
    <property type="component" value="Unassembled WGS sequence"/>
</dbReference>
<proteinExistence type="predicted"/>
<reference evidence="1 2" key="1">
    <citation type="submission" date="2016-11" db="EMBL/GenBank/DDBJ databases">
        <authorList>
            <person name="Jaros S."/>
            <person name="Januszkiewicz K."/>
            <person name="Wedrychowicz H."/>
        </authorList>
    </citation>
    <scope>NUCLEOTIDE SEQUENCE [LARGE SCALE GENOMIC DNA]</scope>
    <source>
        <strain evidence="1 2">BPI-34</strain>
    </source>
</reference>
<dbReference type="InterPro" id="IPR027417">
    <property type="entry name" value="P-loop_NTPase"/>
</dbReference>
<evidence type="ECO:0000313" key="1">
    <source>
        <dbReference type="EMBL" id="SHM77034.1"/>
    </source>
</evidence>
<dbReference type="Gene3D" id="3.40.50.300">
    <property type="entry name" value="P-loop containing nucleotide triphosphate hydrolases"/>
    <property type="match status" value="1"/>
</dbReference>
<sequence>MQNLKPVVFNPDAAHQIRGELWLAGISCEQEQRLKQLEQRRITPTTKLRPMEFLFRLSGKPCFARGELTGLSGKAKSGKTFVSSILMALCFCNQLLSVERIEQKKLHVLWYDTEQSEESTQDILKHRIIPLTGIPEDRFPMEQMDVFNVRGEPMNERLGLLELLVMRYQPDLVVLDGIRDLVADINDGVVAQDTIERLMRLASGNHCAIVCVLHQNKSQEDKNLRGWIGTELKNKAFEVYECAKNSEHIFTWGQTDTRKYTIPTPLQFAVNDDGLPYQCSHEQLLEAQFRSQQKMADKLQGSNKLPDLNPKYAHKEGRKHVFDVKQLFIDIMQPGLVYSEEQLKPQIFDLTGAIKPKLHDEILQKAVEENVIVCVTNPFGKKEYGLR</sequence>
<evidence type="ECO:0000313" key="2">
    <source>
        <dbReference type="Proteomes" id="UP000184280"/>
    </source>
</evidence>
<dbReference type="OrthoDB" id="795326at2"/>
<dbReference type="EMBL" id="FRCJ01000006">
    <property type="protein sequence ID" value="SHM77034.1"/>
    <property type="molecule type" value="Genomic_DNA"/>
</dbReference>
<organism evidence="1 2">
    <name type="scientific">Xylanibacter ruminicola</name>
    <name type="common">Prevotella ruminicola</name>
    <dbReference type="NCBI Taxonomy" id="839"/>
    <lineage>
        <taxon>Bacteria</taxon>
        <taxon>Pseudomonadati</taxon>
        <taxon>Bacteroidota</taxon>
        <taxon>Bacteroidia</taxon>
        <taxon>Bacteroidales</taxon>
        <taxon>Prevotellaceae</taxon>
        <taxon>Xylanibacter</taxon>
    </lineage>
</organism>
<gene>
    <name evidence="1" type="ORF">SAMN04488494_2566</name>
</gene>
<dbReference type="AlphaFoldDB" id="A0A1M7LG18"/>
<dbReference type="SUPFAM" id="SSF52540">
    <property type="entry name" value="P-loop containing nucleoside triphosphate hydrolases"/>
    <property type="match status" value="1"/>
</dbReference>
<name>A0A1M7LG18_XYLRU</name>
<dbReference type="Pfam" id="PF13481">
    <property type="entry name" value="AAA_25"/>
    <property type="match status" value="1"/>
</dbReference>
<dbReference type="RefSeq" id="WP_073046464.1">
    <property type="nucleotide sequence ID" value="NZ_FRCJ01000006.1"/>
</dbReference>
<accession>A0A1M7LG18</accession>
<protein>
    <submittedName>
        <fullName evidence="1">AAA domain-containing protein</fullName>
    </submittedName>
</protein>